<dbReference type="SUPFAM" id="SSF52172">
    <property type="entry name" value="CheY-like"/>
    <property type="match status" value="1"/>
</dbReference>
<dbReference type="SMART" id="SM00448">
    <property type="entry name" value="REC"/>
    <property type="match status" value="1"/>
</dbReference>
<dbReference type="RefSeq" id="WP_067483618.1">
    <property type="nucleotide sequence ID" value="NZ_JAQHXT010000003.1"/>
</dbReference>
<dbReference type="PROSITE" id="PS50110">
    <property type="entry name" value="RESPONSE_REGULATORY"/>
    <property type="match status" value="1"/>
</dbReference>
<dbReference type="GO" id="GO:0006355">
    <property type="term" value="P:regulation of DNA-templated transcription"/>
    <property type="evidence" value="ECO:0007669"/>
    <property type="project" value="InterPro"/>
</dbReference>
<evidence type="ECO:0000256" key="3">
    <source>
        <dbReference type="ARBA" id="ARBA00023163"/>
    </source>
</evidence>
<evidence type="ECO:0000313" key="7">
    <source>
        <dbReference type="EMBL" id="OAQ55853.1"/>
    </source>
</evidence>
<dbReference type="PROSITE" id="PS50043">
    <property type="entry name" value="HTH_LUXR_2"/>
    <property type="match status" value="1"/>
</dbReference>
<feature type="domain" description="Response regulatory" evidence="6">
    <location>
        <begin position="2"/>
        <end position="116"/>
    </location>
</feature>
<proteinExistence type="predicted"/>
<evidence type="ECO:0000256" key="4">
    <source>
        <dbReference type="PROSITE-ProRule" id="PRU00169"/>
    </source>
</evidence>
<keyword evidence="8" id="KW-1185">Reference proteome</keyword>
<feature type="modified residue" description="4-aspartylphosphate" evidence="4">
    <location>
        <position position="51"/>
    </location>
</feature>
<gene>
    <name evidence="7" type="ORF">A6E74_07250</name>
</gene>
<dbReference type="Proteomes" id="UP000078516">
    <property type="component" value="Unassembled WGS sequence"/>
</dbReference>
<evidence type="ECO:0000256" key="1">
    <source>
        <dbReference type="ARBA" id="ARBA00023015"/>
    </source>
</evidence>
<evidence type="ECO:0000259" key="5">
    <source>
        <dbReference type="PROSITE" id="PS50043"/>
    </source>
</evidence>
<feature type="domain" description="HTH luxR-type" evidence="5">
    <location>
        <begin position="125"/>
        <end position="190"/>
    </location>
</feature>
<dbReference type="AlphaFoldDB" id="A0A179ESR8"/>
<protein>
    <recommendedName>
        <fullName evidence="9">DNA-binding response regulator</fullName>
    </recommendedName>
</protein>
<dbReference type="SMART" id="SM00421">
    <property type="entry name" value="HTH_LUXR"/>
    <property type="match status" value="1"/>
</dbReference>
<evidence type="ECO:0000256" key="2">
    <source>
        <dbReference type="ARBA" id="ARBA00023125"/>
    </source>
</evidence>
<evidence type="ECO:0000313" key="8">
    <source>
        <dbReference type="Proteomes" id="UP000078516"/>
    </source>
</evidence>
<evidence type="ECO:0000259" key="6">
    <source>
        <dbReference type="PROSITE" id="PS50110"/>
    </source>
</evidence>
<dbReference type="GO" id="GO:0003677">
    <property type="term" value="F:DNA binding"/>
    <property type="evidence" value="ECO:0007669"/>
    <property type="project" value="UniProtKB-KW"/>
</dbReference>
<dbReference type="InterPro" id="IPR001789">
    <property type="entry name" value="Sig_transdc_resp-reg_receiver"/>
</dbReference>
<keyword evidence="1" id="KW-0805">Transcription regulation</keyword>
<dbReference type="Pfam" id="PF00196">
    <property type="entry name" value="GerE"/>
    <property type="match status" value="1"/>
</dbReference>
<dbReference type="PANTHER" id="PTHR45566">
    <property type="entry name" value="HTH-TYPE TRANSCRIPTIONAL REGULATOR YHJB-RELATED"/>
    <property type="match status" value="1"/>
</dbReference>
<dbReference type="InterPro" id="IPR011006">
    <property type="entry name" value="CheY-like_superfamily"/>
</dbReference>
<dbReference type="EMBL" id="LWMN01000012">
    <property type="protein sequence ID" value="OAQ55853.1"/>
    <property type="molecule type" value="Genomic_DNA"/>
</dbReference>
<dbReference type="InterPro" id="IPR000792">
    <property type="entry name" value="Tscrpt_reg_LuxR_C"/>
</dbReference>
<dbReference type="Pfam" id="PF00072">
    <property type="entry name" value="Response_reg"/>
    <property type="match status" value="1"/>
</dbReference>
<dbReference type="SUPFAM" id="SSF46894">
    <property type="entry name" value="C-terminal effector domain of the bipartite response regulators"/>
    <property type="match status" value="1"/>
</dbReference>
<organism evidence="7 8">
    <name type="scientific">Enterococcus thailandicus</name>
    <dbReference type="NCBI Taxonomy" id="417368"/>
    <lineage>
        <taxon>Bacteria</taxon>
        <taxon>Bacillati</taxon>
        <taxon>Bacillota</taxon>
        <taxon>Bacilli</taxon>
        <taxon>Lactobacillales</taxon>
        <taxon>Enterococcaceae</taxon>
        <taxon>Enterococcus</taxon>
    </lineage>
</organism>
<accession>A0A179ESR8</accession>
<keyword evidence="4" id="KW-0597">Phosphoprotein</keyword>
<keyword evidence="3" id="KW-0804">Transcription</keyword>
<dbReference type="PANTHER" id="PTHR45566:SF1">
    <property type="entry name" value="HTH-TYPE TRANSCRIPTIONAL REGULATOR YHJB-RELATED"/>
    <property type="match status" value="1"/>
</dbReference>
<dbReference type="InterPro" id="IPR051015">
    <property type="entry name" value="EvgA-like"/>
</dbReference>
<keyword evidence="2" id="KW-0238">DNA-binding</keyword>
<reference evidence="7 8" key="1">
    <citation type="submission" date="2016-04" db="EMBL/GenBank/DDBJ databases">
        <title>Draft genome of an Enterococcus thailandicus strain isolated from bovine feces.</title>
        <authorList>
            <person name="Beukers A.G."/>
            <person name="Zaheer R."/>
            <person name="Goji N."/>
            <person name="Cook S.R."/>
            <person name="Amoako K."/>
            <person name="Chaves A.V."/>
            <person name="Ward M.P."/>
            <person name="Mcallister T.A."/>
        </authorList>
    </citation>
    <scope>NUCLEOTIDE SEQUENCE [LARGE SCALE GENOMIC DNA]</scope>
    <source>
        <strain evidence="7 8">F0711D 46</strain>
    </source>
</reference>
<evidence type="ECO:0008006" key="9">
    <source>
        <dbReference type="Google" id="ProtNLM"/>
    </source>
</evidence>
<dbReference type="GO" id="GO:0000160">
    <property type="term" value="P:phosphorelay signal transduction system"/>
    <property type="evidence" value="ECO:0007669"/>
    <property type="project" value="InterPro"/>
</dbReference>
<sequence length="200" mass="22618">MKVILFDDQELFSKGVEEVLTQEVASFRTFPTSSNIIATVHRENPDVVLMDIHMEGKDGFEEGKKLVESNSESKVVFLTEYPFNQCYEEMISIGAAAVISKRSSREDFITKLRLVIKGNRIFPKKELMVESLTAKEKKILQMITDGKTQKEVAIQLYMSQRTIATHMQHILNKLGVHSTVSAVVKALELGVVKIKSEKNQ</sequence>
<name>A0A179ESR8_ENTTH</name>
<dbReference type="Gene3D" id="3.40.50.2300">
    <property type="match status" value="1"/>
</dbReference>
<dbReference type="PRINTS" id="PR00038">
    <property type="entry name" value="HTHLUXR"/>
</dbReference>
<dbReference type="InterPro" id="IPR016032">
    <property type="entry name" value="Sig_transdc_resp-reg_C-effctor"/>
</dbReference>
<comment type="caution">
    <text evidence="7">The sequence shown here is derived from an EMBL/GenBank/DDBJ whole genome shotgun (WGS) entry which is preliminary data.</text>
</comment>
<dbReference type="CDD" id="cd06170">
    <property type="entry name" value="LuxR_C_like"/>
    <property type="match status" value="1"/>
</dbReference>